<dbReference type="GO" id="GO:0003677">
    <property type="term" value="F:DNA binding"/>
    <property type="evidence" value="ECO:0007669"/>
    <property type="project" value="UniProtKB-KW"/>
</dbReference>
<keyword evidence="1" id="KW-0238">DNA-binding</keyword>
<evidence type="ECO:0000256" key="2">
    <source>
        <dbReference type="ARBA" id="ARBA00023172"/>
    </source>
</evidence>
<evidence type="ECO:0000313" key="4">
    <source>
        <dbReference type="EMBL" id="SNR70092.1"/>
    </source>
</evidence>
<sequence>MAVCQRKDGRWQITYRDGEHVRSKSFPPGREGKRQAKAFAGEIATRKALREELVDVQPQVVYLQDLMQSWVTAKKTNGLKQWVRDWISVFNAVFLPALGRTPVHLLTQDAILDVVNEHYEHKAQATRNRYIGYLKTALNIGVKRKIIQVSPLSEFVKGEEPKHESSLTLEDLDLIIANAPTHLAWAIQVAWNIPCRPGLDLFSLTFSRNVKWQRGGVRVYHRKVRKWVFVRCSDEFMQALEERRHLHKSGHLIEYQGNPVADIGTAFSNAAKRAELDYDVCPYDIRHLWITTMLDKQVEISAIAHLAGTSVRMIIKNYYEPHSSETEKAAALLPKLGTAQETPLRLVDRVRPVQVA</sequence>
<dbReference type="SUPFAM" id="SSF56349">
    <property type="entry name" value="DNA breaking-rejoining enzymes"/>
    <property type="match status" value="1"/>
</dbReference>
<dbReference type="RefSeq" id="WP_089272197.1">
    <property type="nucleotide sequence ID" value="NZ_FZOC01000001.1"/>
</dbReference>
<dbReference type="InterPro" id="IPR002104">
    <property type="entry name" value="Integrase_catalytic"/>
</dbReference>
<proteinExistence type="predicted"/>
<dbReference type="GO" id="GO:0006310">
    <property type="term" value="P:DNA recombination"/>
    <property type="evidence" value="ECO:0007669"/>
    <property type="project" value="UniProtKB-KW"/>
</dbReference>
<dbReference type="Gene3D" id="1.10.150.130">
    <property type="match status" value="1"/>
</dbReference>
<reference evidence="4 5" key="1">
    <citation type="submission" date="2017-06" db="EMBL/GenBank/DDBJ databases">
        <authorList>
            <person name="Kim H.J."/>
            <person name="Triplett B.A."/>
        </authorList>
    </citation>
    <scope>NUCLEOTIDE SEQUENCE [LARGE SCALE GENOMIC DNA]</scope>
    <source>
        <strain evidence="4 5">DSM 13116</strain>
    </source>
</reference>
<dbReference type="InterPro" id="IPR010998">
    <property type="entry name" value="Integrase_recombinase_N"/>
</dbReference>
<feature type="domain" description="Tyr recombinase" evidence="3">
    <location>
        <begin position="162"/>
        <end position="333"/>
    </location>
</feature>
<evidence type="ECO:0000259" key="3">
    <source>
        <dbReference type="PROSITE" id="PS51898"/>
    </source>
</evidence>
<dbReference type="AlphaFoldDB" id="A0A238YGJ1"/>
<gene>
    <name evidence="4" type="ORF">SAMN04488503_0951</name>
</gene>
<name>A0A238YGJ1_9BACT</name>
<keyword evidence="2" id="KW-0233">DNA recombination</keyword>
<dbReference type="GO" id="GO:0015074">
    <property type="term" value="P:DNA integration"/>
    <property type="evidence" value="ECO:0007669"/>
    <property type="project" value="InterPro"/>
</dbReference>
<dbReference type="Proteomes" id="UP000198324">
    <property type="component" value="Unassembled WGS sequence"/>
</dbReference>
<dbReference type="OrthoDB" id="5418320at2"/>
<protein>
    <submittedName>
        <fullName evidence="4">Phage integrase family protein</fullName>
    </submittedName>
</protein>
<keyword evidence="5" id="KW-1185">Reference proteome</keyword>
<accession>A0A238YGJ1</accession>
<dbReference type="PROSITE" id="PS51898">
    <property type="entry name" value="TYR_RECOMBINASE"/>
    <property type="match status" value="1"/>
</dbReference>
<evidence type="ECO:0000313" key="5">
    <source>
        <dbReference type="Proteomes" id="UP000198324"/>
    </source>
</evidence>
<dbReference type="Pfam" id="PF00589">
    <property type="entry name" value="Phage_integrase"/>
    <property type="match status" value="1"/>
</dbReference>
<dbReference type="InterPro" id="IPR011010">
    <property type="entry name" value="DNA_brk_join_enz"/>
</dbReference>
<dbReference type="Gene3D" id="1.10.443.10">
    <property type="entry name" value="Intergrase catalytic core"/>
    <property type="match status" value="1"/>
</dbReference>
<evidence type="ECO:0000256" key="1">
    <source>
        <dbReference type="ARBA" id="ARBA00023125"/>
    </source>
</evidence>
<organism evidence="4 5">
    <name type="scientific">Humidesulfovibrio mexicanus</name>
    <dbReference type="NCBI Taxonomy" id="147047"/>
    <lineage>
        <taxon>Bacteria</taxon>
        <taxon>Pseudomonadati</taxon>
        <taxon>Thermodesulfobacteriota</taxon>
        <taxon>Desulfovibrionia</taxon>
        <taxon>Desulfovibrionales</taxon>
        <taxon>Desulfovibrionaceae</taxon>
        <taxon>Humidesulfovibrio</taxon>
    </lineage>
</organism>
<dbReference type="InterPro" id="IPR013762">
    <property type="entry name" value="Integrase-like_cat_sf"/>
</dbReference>
<dbReference type="EMBL" id="FZOC01000001">
    <property type="protein sequence ID" value="SNR70092.1"/>
    <property type="molecule type" value="Genomic_DNA"/>
</dbReference>